<sequence>MKNLAALGLMKDQKNYFRINSTLNSITPKSLQLARTKALDNNLIPKSFFRDTSSSKPSDTIVAVLIGGPNEDCSHHTERMVHRLARLVDVQNCRVMITFSQRTADNTRKAIAKWQEQVQDESKLFVYDPMAPSTTLGSTTSQTQVSWPNAPGPKGVEGFLPDRNPYEAMLALADKIVVTADSVSMTNEALATGKPLYILGGELARGKLKVFHRYHTDLNMTRAFRPGRIPILPMQPTPTMSTTSSSTRSEAISSKSSQYNDTADPLSYPGDHPPWNTTLEGKGPEEAKRLAERLLIMRECRLAGKRVPGHIADATC</sequence>
<dbReference type="Pfam" id="PF06258">
    <property type="entry name" value="Mito_fiss_Elm1"/>
    <property type="match status" value="2"/>
</dbReference>
<proteinExistence type="predicted"/>
<comment type="caution">
    <text evidence="2">The sequence shown here is derived from an EMBL/GenBank/DDBJ whole genome shotgun (WGS) entry which is preliminary data.</text>
</comment>
<dbReference type="PANTHER" id="PTHR33986:SF15">
    <property type="entry name" value="MITOCHONDRIAL FISSION PROTEIN ELM1"/>
    <property type="match status" value="1"/>
</dbReference>
<dbReference type="PANTHER" id="PTHR33986">
    <property type="entry name" value="OS02G0535700 PROTEIN"/>
    <property type="match status" value="1"/>
</dbReference>
<dbReference type="EMBL" id="JAAAIL010000030">
    <property type="protein sequence ID" value="KAG0281139.1"/>
    <property type="molecule type" value="Genomic_DNA"/>
</dbReference>
<organism evidence="2 3">
    <name type="scientific">Linnemannia exigua</name>
    <dbReference type="NCBI Taxonomy" id="604196"/>
    <lineage>
        <taxon>Eukaryota</taxon>
        <taxon>Fungi</taxon>
        <taxon>Fungi incertae sedis</taxon>
        <taxon>Mucoromycota</taxon>
        <taxon>Mortierellomycotina</taxon>
        <taxon>Mortierellomycetes</taxon>
        <taxon>Mortierellales</taxon>
        <taxon>Mortierellaceae</taxon>
        <taxon>Linnemannia</taxon>
    </lineage>
</organism>
<name>A0AAD4DLC0_9FUNG</name>
<feature type="region of interest" description="Disordered" evidence="1">
    <location>
        <begin position="229"/>
        <end position="284"/>
    </location>
</feature>
<keyword evidence="3" id="KW-1185">Reference proteome</keyword>
<evidence type="ECO:0000256" key="1">
    <source>
        <dbReference type="SAM" id="MobiDB-lite"/>
    </source>
</evidence>
<reference evidence="2" key="1">
    <citation type="journal article" date="2020" name="Fungal Divers.">
        <title>Resolving the Mortierellaceae phylogeny through synthesis of multi-gene phylogenetics and phylogenomics.</title>
        <authorList>
            <person name="Vandepol N."/>
            <person name="Liber J."/>
            <person name="Desiro A."/>
            <person name="Na H."/>
            <person name="Kennedy M."/>
            <person name="Barry K."/>
            <person name="Grigoriev I.V."/>
            <person name="Miller A.N."/>
            <person name="O'Donnell K."/>
            <person name="Stajich J.E."/>
            <person name="Bonito G."/>
        </authorList>
    </citation>
    <scope>NUCLEOTIDE SEQUENCE</scope>
    <source>
        <strain evidence="2">NRRL 28262</strain>
    </source>
</reference>
<dbReference type="InterPro" id="IPR009367">
    <property type="entry name" value="Elm1-like"/>
</dbReference>
<dbReference type="Proteomes" id="UP001194580">
    <property type="component" value="Unassembled WGS sequence"/>
</dbReference>
<accession>A0AAD4DLC0</accession>
<evidence type="ECO:0008006" key="4">
    <source>
        <dbReference type="Google" id="ProtNLM"/>
    </source>
</evidence>
<evidence type="ECO:0000313" key="3">
    <source>
        <dbReference type="Proteomes" id="UP001194580"/>
    </source>
</evidence>
<dbReference type="AlphaFoldDB" id="A0AAD4DLC0"/>
<feature type="compositionally biased region" description="Low complexity" evidence="1">
    <location>
        <begin position="237"/>
        <end position="257"/>
    </location>
</feature>
<gene>
    <name evidence="2" type="ORF">BGZ95_006438</name>
</gene>
<protein>
    <recommendedName>
        <fullName evidence="4">Mitochondrial fission protein ELM1</fullName>
    </recommendedName>
</protein>
<evidence type="ECO:0000313" key="2">
    <source>
        <dbReference type="EMBL" id="KAG0281139.1"/>
    </source>
</evidence>